<dbReference type="InterPro" id="IPR003591">
    <property type="entry name" value="Leu-rich_rpt_typical-subtyp"/>
</dbReference>
<keyword evidence="6 17" id="KW-0812">Transmembrane</keyword>
<dbReference type="InterPro" id="IPR008271">
    <property type="entry name" value="Ser/Thr_kinase_AS"/>
</dbReference>
<evidence type="ECO:0000256" key="10">
    <source>
        <dbReference type="ARBA" id="ARBA00022777"/>
    </source>
</evidence>
<dbReference type="InterPro" id="IPR013210">
    <property type="entry name" value="LRR_N_plant-typ"/>
</dbReference>
<evidence type="ECO:0000256" key="15">
    <source>
        <dbReference type="ARBA" id="ARBA00023180"/>
    </source>
</evidence>
<keyword evidence="3" id="KW-0723">Serine/threonine-protein kinase</keyword>
<evidence type="ECO:0000259" key="19">
    <source>
        <dbReference type="PROSITE" id="PS50011"/>
    </source>
</evidence>
<keyword evidence="4" id="KW-0433">Leucine-rich repeat</keyword>
<feature type="chain" id="PRO_5004658837" description="Protein kinase domain-containing protein" evidence="18">
    <location>
        <begin position="30"/>
        <end position="1112"/>
    </location>
</feature>
<feature type="transmembrane region" description="Helical" evidence="17">
    <location>
        <begin position="705"/>
        <end position="726"/>
    </location>
</feature>
<evidence type="ECO:0000256" key="7">
    <source>
        <dbReference type="ARBA" id="ARBA00022729"/>
    </source>
</evidence>
<dbReference type="FunFam" id="3.80.10.10:FF:000363">
    <property type="entry name" value="Leucine-rich repeat family protein"/>
    <property type="match status" value="1"/>
</dbReference>
<evidence type="ECO:0000256" key="5">
    <source>
        <dbReference type="ARBA" id="ARBA00022679"/>
    </source>
</evidence>
<dbReference type="SUPFAM" id="SSF52047">
    <property type="entry name" value="RNI-like"/>
    <property type="match status" value="1"/>
</dbReference>
<dbReference type="Gene3D" id="1.10.510.10">
    <property type="entry name" value="Transferase(Phosphotransferase) domain 1"/>
    <property type="match status" value="1"/>
</dbReference>
<dbReference type="InterPro" id="IPR032675">
    <property type="entry name" value="LRR_dom_sf"/>
</dbReference>
<evidence type="ECO:0000256" key="4">
    <source>
        <dbReference type="ARBA" id="ARBA00022614"/>
    </source>
</evidence>
<evidence type="ECO:0000313" key="20">
    <source>
        <dbReference type="EMBL" id="ERN15022.1"/>
    </source>
</evidence>
<dbReference type="GO" id="GO:0004674">
    <property type="term" value="F:protein serine/threonine kinase activity"/>
    <property type="evidence" value="ECO:0007669"/>
    <property type="project" value="UniProtKB-KW"/>
</dbReference>
<keyword evidence="7 18" id="KW-0732">Signal</keyword>
<dbReference type="PROSITE" id="PS50011">
    <property type="entry name" value="PROTEIN_KINASE_DOM"/>
    <property type="match status" value="1"/>
</dbReference>
<dbReference type="Gene3D" id="3.30.200.20">
    <property type="entry name" value="Phosphorylase Kinase, domain 1"/>
    <property type="match status" value="1"/>
</dbReference>
<keyword evidence="14" id="KW-0675">Receptor</keyword>
<evidence type="ECO:0000256" key="13">
    <source>
        <dbReference type="ARBA" id="ARBA00023136"/>
    </source>
</evidence>
<dbReference type="InterPro" id="IPR000719">
    <property type="entry name" value="Prot_kinase_dom"/>
</dbReference>
<dbReference type="Pfam" id="PF13855">
    <property type="entry name" value="LRR_8"/>
    <property type="match status" value="2"/>
</dbReference>
<evidence type="ECO:0000256" key="16">
    <source>
        <dbReference type="PROSITE-ProRule" id="PRU10141"/>
    </source>
</evidence>
<dbReference type="FunFam" id="3.80.10.10:FF:000041">
    <property type="entry name" value="LRR receptor-like serine/threonine-protein kinase ERECTA"/>
    <property type="match status" value="2"/>
</dbReference>
<dbReference type="OMA" id="FACETST"/>
<dbReference type="InterPro" id="IPR055414">
    <property type="entry name" value="LRR_R13L4/SHOC2-like"/>
</dbReference>
<keyword evidence="13 17" id="KW-0472">Membrane</keyword>
<feature type="domain" description="Protein kinase" evidence="19">
    <location>
        <begin position="766"/>
        <end position="1066"/>
    </location>
</feature>
<comment type="subcellular location">
    <subcellularLocation>
        <location evidence="1">Cell membrane</location>
        <topology evidence="1">Single-pass membrane protein</topology>
    </subcellularLocation>
</comment>
<keyword evidence="12 17" id="KW-1133">Transmembrane helix</keyword>
<feature type="binding site" evidence="16">
    <location>
        <position position="796"/>
    </location>
    <ligand>
        <name>ATP</name>
        <dbReference type="ChEBI" id="CHEBI:30616"/>
    </ligand>
</feature>
<comment type="similarity">
    <text evidence="2">Belongs to the protein kinase superfamily. Ser/Thr protein kinase family.</text>
</comment>
<evidence type="ECO:0000256" key="8">
    <source>
        <dbReference type="ARBA" id="ARBA00022737"/>
    </source>
</evidence>
<evidence type="ECO:0000256" key="11">
    <source>
        <dbReference type="ARBA" id="ARBA00022840"/>
    </source>
</evidence>
<keyword evidence="5" id="KW-0808">Transferase</keyword>
<dbReference type="PROSITE" id="PS51450">
    <property type="entry name" value="LRR"/>
    <property type="match status" value="1"/>
</dbReference>
<dbReference type="Pfam" id="PF23598">
    <property type="entry name" value="LRR_14"/>
    <property type="match status" value="1"/>
</dbReference>
<evidence type="ECO:0000256" key="9">
    <source>
        <dbReference type="ARBA" id="ARBA00022741"/>
    </source>
</evidence>
<dbReference type="SMART" id="SM00220">
    <property type="entry name" value="S_TKc"/>
    <property type="match status" value="1"/>
</dbReference>
<protein>
    <recommendedName>
        <fullName evidence="19">Protein kinase domain-containing protein</fullName>
    </recommendedName>
</protein>
<keyword evidence="15" id="KW-0325">Glycoprotein</keyword>
<dbReference type="GO" id="GO:0004672">
    <property type="term" value="F:protein kinase activity"/>
    <property type="evidence" value="ECO:0000318"/>
    <property type="project" value="GO_Central"/>
</dbReference>
<dbReference type="eggNOG" id="ENOG502QVSR">
    <property type="taxonomic scope" value="Eukaryota"/>
</dbReference>
<dbReference type="PANTHER" id="PTHR27000:SF679">
    <property type="entry name" value="OS01G0170300 PROTEIN"/>
    <property type="match status" value="1"/>
</dbReference>
<name>U5D0X6_AMBTC</name>
<dbReference type="Proteomes" id="UP000017836">
    <property type="component" value="Unassembled WGS sequence"/>
</dbReference>
<dbReference type="InterPro" id="IPR017441">
    <property type="entry name" value="Protein_kinase_ATP_BS"/>
</dbReference>
<dbReference type="FunFam" id="3.80.10.10:FF:000393">
    <property type="entry name" value="LRR receptor-like serine/threonine-protein kinase RCH1"/>
    <property type="match status" value="1"/>
</dbReference>
<dbReference type="FunFam" id="1.10.510.10:FF:000276">
    <property type="entry name" value="LRR receptor-like serine/threonine-protein kinase RCH1"/>
    <property type="match status" value="1"/>
</dbReference>
<dbReference type="Pfam" id="PF00560">
    <property type="entry name" value="LRR_1"/>
    <property type="match status" value="6"/>
</dbReference>
<evidence type="ECO:0000313" key="21">
    <source>
        <dbReference type="Proteomes" id="UP000017836"/>
    </source>
</evidence>
<evidence type="ECO:0000256" key="3">
    <source>
        <dbReference type="ARBA" id="ARBA00022527"/>
    </source>
</evidence>
<evidence type="ECO:0000256" key="6">
    <source>
        <dbReference type="ARBA" id="ARBA00022692"/>
    </source>
</evidence>
<dbReference type="AlphaFoldDB" id="U5D0X6"/>
<accession>U5D0X6</accession>
<dbReference type="PROSITE" id="PS00107">
    <property type="entry name" value="PROTEIN_KINASE_ATP"/>
    <property type="match status" value="1"/>
</dbReference>
<dbReference type="GO" id="GO:0001653">
    <property type="term" value="F:peptide receptor activity"/>
    <property type="evidence" value="ECO:0007669"/>
    <property type="project" value="UniProtKB-ARBA"/>
</dbReference>
<dbReference type="HOGENOM" id="CLU_000288_22_1_1"/>
<evidence type="ECO:0000256" key="2">
    <source>
        <dbReference type="ARBA" id="ARBA00008684"/>
    </source>
</evidence>
<dbReference type="PANTHER" id="PTHR27000">
    <property type="entry name" value="LEUCINE-RICH REPEAT RECEPTOR-LIKE PROTEIN KINASE FAMILY PROTEIN-RELATED"/>
    <property type="match status" value="1"/>
</dbReference>
<keyword evidence="11 16" id="KW-0067">ATP-binding</keyword>
<dbReference type="Pfam" id="PF00069">
    <property type="entry name" value="Pkinase"/>
    <property type="match status" value="1"/>
</dbReference>
<gene>
    <name evidence="20" type="ORF">AMTR_s00032p00237810</name>
</gene>
<evidence type="ECO:0000256" key="18">
    <source>
        <dbReference type="SAM" id="SignalP"/>
    </source>
</evidence>
<dbReference type="GO" id="GO:0005886">
    <property type="term" value="C:plasma membrane"/>
    <property type="evidence" value="ECO:0007669"/>
    <property type="project" value="UniProtKB-SubCell"/>
</dbReference>
<dbReference type="SUPFAM" id="SSF56112">
    <property type="entry name" value="Protein kinase-like (PK-like)"/>
    <property type="match status" value="1"/>
</dbReference>
<keyword evidence="9 16" id="KW-0547">Nucleotide-binding</keyword>
<dbReference type="SUPFAM" id="SSF52058">
    <property type="entry name" value="L domain-like"/>
    <property type="match status" value="1"/>
</dbReference>
<proteinExistence type="inferred from homology"/>
<dbReference type="GO" id="GO:0005524">
    <property type="term" value="F:ATP binding"/>
    <property type="evidence" value="ECO:0007669"/>
    <property type="project" value="UniProtKB-UniRule"/>
</dbReference>
<evidence type="ECO:0000256" key="14">
    <source>
        <dbReference type="ARBA" id="ARBA00023170"/>
    </source>
</evidence>
<dbReference type="FunFam" id="3.80.10.10:FF:000270">
    <property type="entry name" value="Putative LRR receptor-like serine/threonine-protein kinase"/>
    <property type="match status" value="1"/>
</dbReference>
<keyword evidence="21" id="KW-1185">Reference proteome</keyword>
<dbReference type="InterPro" id="IPR001611">
    <property type="entry name" value="Leu-rich_rpt"/>
</dbReference>
<feature type="signal peptide" evidence="18">
    <location>
        <begin position="1"/>
        <end position="29"/>
    </location>
</feature>
<dbReference type="SMART" id="SM00369">
    <property type="entry name" value="LRR_TYP"/>
    <property type="match status" value="10"/>
</dbReference>
<keyword evidence="8" id="KW-0677">Repeat</keyword>
<dbReference type="Pfam" id="PF08263">
    <property type="entry name" value="LRRNT_2"/>
    <property type="match status" value="1"/>
</dbReference>
<keyword evidence="10" id="KW-0418">Kinase</keyword>
<organism evidence="20 21">
    <name type="scientific">Amborella trichopoda</name>
    <dbReference type="NCBI Taxonomy" id="13333"/>
    <lineage>
        <taxon>Eukaryota</taxon>
        <taxon>Viridiplantae</taxon>
        <taxon>Streptophyta</taxon>
        <taxon>Embryophyta</taxon>
        <taxon>Tracheophyta</taxon>
        <taxon>Spermatophyta</taxon>
        <taxon>Magnoliopsida</taxon>
        <taxon>Amborellales</taxon>
        <taxon>Amborellaceae</taxon>
        <taxon>Amborella</taxon>
    </lineage>
</organism>
<sequence>MPAQPWPSCKTLFLSLLCLSFLNSQFALAIDEQGQALLAWKHSLNDSTAMSDWNPSDPNPCNWFGITCGANKEVLSLTLSSPLLLGPLPSGFSALASLETLILSGTNLTGPIPPQFGDYRALKRLDLSNNGLTGRIPNELCKLNNLQRLYLNSNQFEGPIPALIGDLSELQWLILYDNQFSGAIPQSIGKLQKLEVFRAGGNANLEGQLPESIGNCSSLTMLGLAETSVSGNLPATLGQLSKLQTLAIYTAMLSGPIPKELGNCKHLQSLYLYENSLSGSIPPEIGLLSELQNLLLWQNALVGVIPQEIGNCSNLEVIDLSMNMLTGSIPIAMGKLSKLQELQLSVNQISGEIPLEIANCSGLTHLEIDNNQILGQIPAEFGNLENLTLLYVWQNKLEGPVPETLANCVKLQALDLSQNNLMGSIPRGLFNLRNLTKLLLLSNELTGFLPPEIGNCSALFRFRAAGNKLSGEIPAEIGRLKSLNFLDLGDNLFTGPIPNEISGCSGLEFLDLHLNGLTGSLPSSLGRLMTLQVMDVSWNRLSGPLGPEVGSLRALSKLILRGNGFSGAIPAELNSCTRLQLLDLSSNGFSNEIPAQLGSIIGLEIALNLSCNSLSGPIPKDLSGLVKLTTLDISRNRLLGSLEVLASLQNLVTLNVSYNNFSGELPDTPFFRRLSLSDLTGNAGLCVTGCIEPRTRTASANVMRIAMSLLIGATAALLLFALYMVLRTRNGARGMGNEEDGELQGPWQMTLYQKVDVSVEDVVDSLVTTNIIGKGCSGVVYRARIHGNENNSIAVKRLWGGSEKASALAFACETSTLGAIRHRNIVRLLGYCSSPNAKLLLYDYMPNGSLGSLLHEGGSVGKGVGGVVGEWEVRYNVLLGAAQGLAYLHHDCTPPILHRDVKSNNILLGPQYEPYLADFGVAKLMNGEAHQASRSNYPQFAGSYGYIAPEYGCMLRITEKSDVYSFGVVALEVLTGKRPIDPSLPEGTHLVQWVRDHLSPHNSKTERVNHVSFSLFDPRLQGGGPAQAEEMSQALGIALLCVVRNPDERPTMRHVAALLKGIHHDLNAHQAHKLDLYQPQQTPKYPSRSNVTSSHCSFSLLYSSDDPSQNNP</sequence>
<evidence type="ECO:0000256" key="1">
    <source>
        <dbReference type="ARBA" id="ARBA00004162"/>
    </source>
</evidence>
<reference evidence="21" key="1">
    <citation type="journal article" date="2013" name="Science">
        <title>The Amborella genome and the evolution of flowering plants.</title>
        <authorList>
            <consortium name="Amborella Genome Project"/>
        </authorList>
    </citation>
    <scope>NUCLEOTIDE SEQUENCE [LARGE SCALE GENOMIC DNA]</scope>
</reference>
<evidence type="ECO:0000256" key="17">
    <source>
        <dbReference type="SAM" id="Phobius"/>
    </source>
</evidence>
<dbReference type="Gene3D" id="3.80.10.10">
    <property type="entry name" value="Ribonuclease Inhibitor"/>
    <property type="match status" value="5"/>
</dbReference>
<dbReference type="PROSITE" id="PS00108">
    <property type="entry name" value="PROTEIN_KINASE_ST"/>
    <property type="match status" value="1"/>
</dbReference>
<dbReference type="EMBL" id="KI392518">
    <property type="protein sequence ID" value="ERN15022.1"/>
    <property type="molecule type" value="Genomic_DNA"/>
</dbReference>
<evidence type="ECO:0000256" key="12">
    <source>
        <dbReference type="ARBA" id="ARBA00022989"/>
    </source>
</evidence>
<dbReference type="Gramene" id="ERN15022">
    <property type="protein sequence ID" value="ERN15022"/>
    <property type="gene ID" value="AMTR_s00032p00237810"/>
</dbReference>
<dbReference type="InterPro" id="IPR011009">
    <property type="entry name" value="Kinase-like_dom_sf"/>
</dbReference>